<evidence type="ECO:0000256" key="4">
    <source>
        <dbReference type="ARBA" id="ARBA00022900"/>
    </source>
</evidence>
<feature type="domain" description="Kazal-like" evidence="6">
    <location>
        <begin position="5"/>
        <end position="58"/>
    </location>
</feature>
<keyword evidence="8" id="KW-1185">Reference proteome</keyword>
<dbReference type="GO" id="GO:0005576">
    <property type="term" value="C:extracellular region"/>
    <property type="evidence" value="ECO:0007669"/>
    <property type="project" value="UniProtKB-SubCell"/>
</dbReference>
<accession>A0A673JKR0</accession>
<dbReference type="InterPro" id="IPR002350">
    <property type="entry name" value="Kazal_dom"/>
</dbReference>
<dbReference type="PANTHER" id="PTHR47729">
    <property type="entry name" value="SERINE PEPTIDASE INHIBITOR, KAZAL TYPE 2, TANDEM DUPLICATE 1-RELATED"/>
    <property type="match status" value="1"/>
</dbReference>
<dbReference type="SMART" id="SM00280">
    <property type="entry name" value="KAZAL"/>
    <property type="match status" value="1"/>
</dbReference>
<evidence type="ECO:0000256" key="3">
    <source>
        <dbReference type="ARBA" id="ARBA00022690"/>
    </source>
</evidence>
<protein>
    <submittedName>
        <fullName evidence="7">Si:dkey-203a12.9</fullName>
    </submittedName>
</protein>
<sequence length="58" mass="6584">ILIVFFFSFFCYKPNCKYSSNICPMNYLPVCGTNGITYSNECMLASNTNILIRKPGQC</sequence>
<evidence type="ECO:0000256" key="1">
    <source>
        <dbReference type="ARBA" id="ARBA00004613"/>
    </source>
</evidence>
<organism evidence="7 8">
    <name type="scientific">Sinocyclocheilus rhinocerous</name>
    <dbReference type="NCBI Taxonomy" id="307959"/>
    <lineage>
        <taxon>Eukaryota</taxon>
        <taxon>Metazoa</taxon>
        <taxon>Chordata</taxon>
        <taxon>Craniata</taxon>
        <taxon>Vertebrata</taxon>
        <taxon>Euteleostomi</taxon>
        <taxon>Actinopterygii</taxon>
        <taxon>Neopterygii</taxon>
        <taxon>Teleostei</taxon>
        <taxon>Ostariophysi</taxon>
        <taxon>Cypriniformes</taxon>
        <taxon>Cyprinidae</taxon>
        <taxon>Cyprininae</taxon>
        <taxon>Sinocyclocheilus</taxon>
    </lineage>
</organism>
<name>A0A673JKR0_9TELE</name>
<reference evidence="7" key="2">
    <citation type="submission" date="2025-09" db="UniProtKB">
        <authorList>
            <consortium name="Ensembl"/>
        </authorList>
    </citation>
    <scope>IDENTIFICATION</scope>
</reference>
<keyword evidence="2" id="KW-0964">Secreted</keyword>
<keyword evidence="5" id="KW-1015">Disulfide bond</keyword>
<keyword evidence="3" id="KW-0646">Protease inhibitor</keyword>
<evidence type="ECO:0000259" key="6">
    <source>
        <dbReference type="PROSITE" id="PS51465"/>
    </source>
</evidence>
<dbReference type="Proteomes" id="UP000472270">
    <property type="component" value="Unassembled WGS sequence"/>
</dbReference>
<proteinExistence type="predicted"/>
<evidence type="ECO:0000256" key="2">
    <source>
        <dbReference type="ARBA" id="ARBA00022525"/>
    </source>
</evidence>
<dbReference type="InterPro" id="IPR051597">
    <property type="entry name" value="Bifunctional_prot_inhibitor"/>
</dbReference>
<reference evidence="7" key="1">
    <citation type="submission" date="2025-08" db="UniProtKB">
        <authorList>
            <consortium name="Ensembl"/>
        </authorList>
    </citation>
    <scope>IDENTIFICATION</scope>
</reference>
<evidence type="ECO:0000313" key="8">
    <source>
        <dbReference type="Proteomes" id="UP000472270"/>
    </source>
</evidence>
<dbReference type="Gene3D" id="3.30.60.30">
    <property type="match status" value="1"/>
</dbReference>
<evidence type="ECO:0000256" key="5">
    <source>
        <dbReference type="ARBA" id="ARBA00023157"/>
    </source>
</evidence>
<dbReference type="SUPFAM" id="SSF100895">
    <property type="entry name" value="Kazal-type serine protease inhibitors"/>
    <property type="match status" value="1"/>
</dbReference>
<dbReference type="Pfam" id="PF00050">
    <property type="entry name" value="Kazal_1"/>
    <property type="match status" value="1"/>
</dbReference>
<dbReference type="PROSITE" id="PS51465">
    <property type="entry name" value="KAZAL_2"/>
    <property type="match status" value="1"/>
</dbReference>
<evidence type="ECO:0000313" key="7">
    <source>
        <dbReference type="Ensembl" id="ENSSRHP00000050594.1"/>
    </source>
</evidence>
<comment type="subcellular location">
    <subcellularLocation>
        <location evidence="1">Secreted</location>
    </subcellularLocation>
</comment>
<dbReference type="Ensembl" id="ENSSRHT00000052021.1">
    <property type="protein sequence ID" value="ENSSRHP00000050594.1"/>
    <property type="gene ID" value="ENSSRHG00000025479.1"/>
</dbReference>
<dbReference type="GO" id="GO:0004867">
    <property type="term" value="F:serine-type endopeptidase inhibitor activity"/>
    <property type="evidence" value="ECO:0007669"/>
    <property type="project" value="UniProtKB-KW"/>
</dbReference>
<dbReference type="PANTHER" id="PTHR47729:SF1">
    <property type="entry name" value="OVOMUCOID-LIKE-RELATED"/>
    <property type="match status" value="1"/>
</dbReference>
<dbReference type="InterPro" id="IPR036058">
    <property type="entry name" value="Kazal_dom_sf"/>
</dbReference>
<dbReference type="AlphaFoldDB" id="A0A673JKR0"/>
<keyword evidence="4" id="KW-0722">Serine protease inhibitor</keyword>